<reference evidence="1 2" key="1">
    <citation type="submission" date="2022-09" db="EMBL/GenBank/DDBJ databases">
        <authorList>
            <person name="Palmer J.M."/>
        </authorList>
    </citation>
    <scope>NUCLEOTIDE SEQUENCE [LARGE SCALE GENOMIC DNA]</scope>
    <source>
        <strain evidence="1 2">DSM 7382</strain>
    </source>
</reference>
<name>A0AAW0FN85_9APHY</name>
<dbReference type="Proteomes" id="UP001385951">
    <property type="component" value="Unassembled WGS sequence"/>
</dbReference>
<dbReference type="EMBL" id="JASBNA010000044">
    <property type="protein sequence ID" value="KAK7681014.1"/>
    <property type="molecule type" value="Genomic_DNA"/>
</dbReference>
<accession>A0AAW0FN85</accession>
<evidence type="ECO:0000313" key="1">
    <source>
        <dbReference type="EMBL" id="KAK7681014.1"/>
    </source>
</evidence>
<protein>
    <submittedName>
        <fullName evidence="1">Uncharacterized protein</fullName>
    </submittedName>
</protein>
<organism evidence="1 2">
    <name type="scientific">Cerrena zonata</name>
    <dbReference type="NCBI Taxonomy" id="2478898"/>
    <lineage>
        <taxon>Eukaryota</taxon>
        <taxon>Fungi</taxon>
        <taxon>Dikarya</taxon>
        <taxon>Basidiomycota</taxon>
        <taxon>Agaricomycotina</taxon>
        <taxon>Agaricomycetes</taxon>
        <taxon>Polyporales</taxon>
        <taxon>Cerrenaceae</taxon>
        <taxon>Cerrena</taxon>
    </lineage>
</organism>
<sequence>MDLGPRVSFPKHHGRPHLPILEVDASWADSDVPLLEGLSGTAAFILIKYHMIGDGIIFIFKSKGILIIQIIIMIS</sequence>
<keyword evidence="2" id="KW-1185">Reference proteome</keyword>
<dbReference type="AlphaFoldDB" id="A0AAW0FN85"/>
<evidence type="ECO:0000313" key="2">
    <source>
        <dbReference type="Proteomes" id="UP001385951"/>
    </source>
</evidence>
<gene>
    <name evidence="1" type="ORF">QCA50_015851</name>
</gene>
<proteinExistence type="predicted"/>
<comment type="caution">
    <text evidence="1">The sequence shown here is derived from an EMBL/GenBank/DDBJ whole genome shotgun (WGS) entry which is preliminary data.</text>
</comment>